<dbReference type="AlphaFoldDB" id="A0A0F6ZCX9"/>
<accession>A0A0F6ZCX9</accession>
<proteinExistence type="predicted"/>
<gene>
    <name evidence="1" type="primary">orf5</name>
</gene>
<evidence type="ECO:0000313" key="1">
    <source>
        <dbReference type="EMBL" id="AKF33550.1"/>
    </source>
</evidence>
<geneLocation type="mitochondrion" evidence="1"/>
<reference evidence="1" key="1">
    <citation type="journal article" date="2015" name="PLoS ONE">
        <title>The Complete Chloroplast and Mitochondrial Genomes of the Green Macroalga Ulva sp. UNA00071828 (Ulvophyceae, Chlorophyta).</title>
        <authorList>
            <person name="Melton J.T.III."/>
            <person name="Leliaert F."/>
            <person name="Tronholm A."/>
            <person name="Lopez-Bautista J.M."/>
        </authorList>
    </citation>
    <scope>NUCLEOTIDE SEQUENCE</scope>
</reference>
<dbReference type="EMBL" id="KP720617">
    <property type="protein sequence ID" value="AKF33550.1"/>
    <property type="molecule type" value="Genomic_DNA"/>
</dbReference>
<name>A0A0F6ZCX9_9CHLO</name>
<organism evidence="1">
    <name type="scientific">Ulva sp. UNA00071828</name>
    <dbReference type="NCBI Taxonomy" id="1641711"/>
    <lineage>
        <taxon>Eukaryota</taxon>
        <taxon>Viridiplantae</taxon>
        <taxon>Chlorophyta</taxon>
        <taxon>core chlorophytes</taxon>
        <taxon>Ulvophyceae</taxon>
        <taxon>OUU clade</taxon>
        <taxon>Ulvales</taxon>
        <taxon>Ulvaceae</taxon>
        <taxon>Ulva</taxon>
    </lineage>
</organism>
<keyword evidence="1" id="KW-0496">Mitochondrion</keyword>
<sequence>MSRANPIALRIASKTQSSMFIGVGRYYFYDHLKQNLNILKLTELVSKQTVLPTNKVLKYKANSDNLAVLTPHLLPINTTCTAKQLFSTKYRLNKRRFSSAVLHYVCWLQDDFNTNYKRFNFGTDFVKYNKPYKLENQSIVPIYVEGRQSKKKDTRFYHITKANQISDISKYFVLNRSNNSILPYKEPSDNFINCLISLSSLALKRGVQPFVKAKATKKSKKSKISTQTKQTSLFYSKLLYMQNFKKMQILMGNYLTLPKNFNAPKDYSYSPILQKVNELCCFRSNYKDITNNMLLLAFLNLLYSQNKNFKYYFPKQVSLTSQLSDRQQKGVLNTEKSTQFPNLNSYVDSTIYNSLLTKYRYILSAYSGSKKANNLNLSKVQKHINSFSNTIKPIIPLELIIYRSFCEPAGLNYFTALDNRLSKNCFNINFSNTLFRRTSNNGFIPNYTNTQTGLIRLKAQIIFEFLYTLNNKGKSVIEQNSFLKNHQSMLDSKNPKLWLRKGSSVRL</sequence>
<protein>
    <submittedName>
        <fullName evidence="1">Uncharacterized protein</fullName>
    </submittedName>
</protein>